<evidence type="ECO:0000256" key="3">
    <source>
        <dbReference type="ARBA" id="ARBA00022837"/>
    </source>
</evidence>
<dbReference type="SMART" id="SM00054">
    <property type="entry name" value="EFh"/>
    <property type="match status" value="3"/>
</dbReference>
<feature type="domain" description="EF-hand" evidence="4">
    <location>
        <begin position="116"/>
        <end position="151"/>
    </location>
</feature>
<evidence type="ECO:0000313" key="5">
    <source>
        <dbReference type="Proteomes" id="UP000695022"/>
    </source>
</evidence>
<organism evidence="5 6">
    <name type="scientific">Priapulus caudatus</name>
    <name type="common">Priapulid worm</name>
    <dbReference type="NCBI Taxonomy" id="37621"/>
    <lineage>
        <taxon>Eukaryota</taxon>
        <taxon>Metazoa</taxon>
        <taxon>Ecdysozoa</taxon>
        <taxon>Scalidophora</taxon>
        <taxon>Priapulida</taxon>
        <taxon>Priapulimorpha</taxon>
        <taxon>Priapulimorphida</taxon>
        <taxon>Priapulidae</taxon>
        <taxon>Priapulus</taxon>
    </lineage>
</organism>
<dbReference type="InterPro" id="IPR018247">
    <property type="entry name" value="EF_Hand_1_Ca_BS"/>
</dbReference>
<dbReference type="InterPro" id="IPR011992">
    <property type="entry name" value="EF-hand-dom_pair"/>
</dbReference>
<evidence type="ECO:0000313" key="6">
    <source>
        <dbReference type="RefSeq" id="XP_014678485.1"/>
    </source>
</evidence>
<dbReference type="InterPro" id="IPR028846">
    <property type="entry name" value="Recoverin"/>
</dbReference>
<dbReference type="PANTHER" id="PTHR23055:SF69">
    <property type="entry name" value="NEURONAL CALCIUM SENSOR 2"/>
    <property type="match status" value="1"/>
</dbReference>
<dbReference type="Pfam" id="PF13833">
    <property type="entry name" value="EF-hand_8"/>
    <property type="match status" value="1"/>
</dbReference>
<dbReference type="Gene3D" id="1.10.238.10">
    <property type="entry name" value="EF-hand"/>
    <property type="match status" value="1"/>
</dbReference>
<evidence type="ECO:0000256" key="2">
    <source>
        <dbReference type="ARBA" id="ARBA00022737"/>
    </source>
</evidence>
<dbReference type="InterPro" id="IPR002048">
    <property type="entry name" value="EF_hand_dom"/>
</dbReference>
<sequence length="204" mass="23556">MAVTHSWIICTRNSTASMGKAFSKQHKLTDDELVFLKNNTSFTEEQIREWHRGFHQDCPSGQLSRKKFIEVYKQFFPTGKAETFCDHVFRTFDQDNSGYIDFKEFLLAINVTSSGTPEQKLNWAFKMYDIDNSGTIELSEMTKIIQAIYEMLGADANQMQDTPEDRAKRIFQKMDENKDGALTQDEFIHGCKSDEDLYKILTGS</sequence>
<gene>
    <name evidence="6" type="primary">LOC106818276</name>
</gene>
<dbReference type="RefSeq" id="XP_014678485.1">
    <property type="nucleotide sequence ID" value="XM_014822999.1"/>
</dbReference>
<dbReference type="PROSITE" id="PS50222">
    <property type="entry name" value="EF_HAND_2"/>
    <property type="match status" value="3"/>
</dbReference>
<keyword evidence="1" id="KW-0479">Metal-binding</keyword>
<feature type="domain" description="EF-hand" evidence="4">
    <location>
        <begin position="162"/>
        <end position="197"/>
    </location>
</feature>
<dbReference type="Pfam" id="PF13499">
    <property type="entry name" value="EF-hand_7"/>
    <property type="match status" value="1"/>
</dbReference>
<keyword evidence="5" id="KW-1185">Reference proteome</keyword>
<dbReference type="GeneID" id="106818276"/>
<dbReference type="PROSITE" id="PS00018">
    <property type="entry name" value="EF_HAND_1"/>
    <property type="match status" value="3"/>
</dbReference>
<dbReference type="Proteomes" id="UP000695022">
    <property type="component" value="Unplaced"/>
</dbReference>
<feature type="domain" description="EF-hand" evidence="4">
    <location>
        <begin position="80"/>
        <end position="115"/>
    </location>
</feature>
<dbReference type="SUPFAM" id="SSF47473">
    <property type="entry name" value="EF-hand"/>
    <property type="match status" value="1"/>
</dbReference>
<dbReference type="PANTHER" id="PTHR23055">
    <property type="entry name" value="CALCIUM BINDING PROTEINS"/>
    <property type="match status" value="1"/>
</dbReference>
<reference evidence="6" key="1">
    <citation type="submission" date="2025-08" db="UniProtKB">
        <authorList>
            <consortium name="RefSeq"/>
        </authorList>
    </citation>
    <scope>IDENTIFICATION</scope>
</reference>
<keyword evidence="2" id="KW-0677">Repeat</keyword>
<dbReference type="PRINTS" id="PR00450">
    <property type="entry name" value="RECOVERIN"/>
</dbReference>
<keyword evidence="3" id="KW-0106">Calcium</keyword>
<protein>
    <submittedName>
        <fullName evidence="6">Neuronal calcium sensor 2-like isoform X1</fullName>
    </submittedName>
</protein>
<name>A0ABM1F214_PRICU</name>
<proteinExistence type="predicted"/>
<accession>A0ABM1F214</accession>
<evidence type="ECO:0000256" key="1">
    <source>
        <dbReference type="ARBA" id="ARBA00022723"/>
    </source>
</evidence>
<dbReference type="CDD" id="cd00051">
    <property type="entry name" value="EFh"/>
    <property type="match status" value="2"/>
</dbReference>
<evidence type="ECO:0000259" key="4">
    <source>
        <dbReference type="PROSITE" id="PS50222"/>
    </source>
</evidence>